<dbReference type="RefSeq" id="WP_188791838.1">
    <property type="nucleotide sequence ID" value="NZ_BMJV01000009.1"/>
</dbReference>
<keyword evidence="3" id="KW-1003">Cell membrane</keyword>
<evidence type="ECO:0000256" key="1">
    <source>
        <dbReference type="ARBA" id="ARBA00004651"/>
    </source>
</evidence>
<dbReference type="NCBIfam" id="NF009438">
    <property type="entry name" value="PRK12797.1"/>
    <property type="match status" value="1"/>
</dbReference>
<comment type="subcellular location">
    <subcellularLocation>
        <location evidence="1">Cell membrane</location>
        <topology evidence="1">Multi-pass membrane protein</topology>
    </subcellularLocation>
</comment>
<protein>
    <submittedName>
        <fullName evidence="8">EscR/YscR/HrcR family type III secretion system export apparatus protein</fullName>
    </submittedName>
</protein>
<evidence type="ECO:0000256" key="3">
    <source>
        <dbReference type="ARBA" id="ARBA00022475"/>
    </source>
</evidence>
<proteinExistence type="inferred from homology"/>
<reference evidence="8" key="2">
    <citation type="submission" date="2020-09" db="EMBL/GenBank/DDBJ databases">
        <authorList>
            <person name="Sun Q."/>
            <person name="Zhou Y."/>
        </authorList>
    </citation>
    <scope>NUCLEOTIDE SEQUENCE</scope>
    <source>
        <strain evidence="8">CGMCC 1.15762</strain>
    </source>
</reference>
<dbReference type="AlphaFoldDB" id="A0A8J2ZNA8"/>
<feature type="transmembrane region" description="Helical" evidence="7">
    <location>
        <begin position="12"/>
        <end position="37"/>
    </location>
</feature>
<evidence type="ECO:0000313" key="9">
    <source>
        <dbReference type="Proteomes" id="UP000617145"/>
    </source>
</evidence>
<name>A0A8J2ZNA8_9RHOB</name>
<keyword evidence="4 7" id="KW-0812">Transmembrane</keyword>
<keyword evidence="9" id="KW-1185">Reference proteome</keyword>
<evidence type="ECO:0000256" key="4">
    <source>
        <dbReference type="ARBA" id="ARBA00022692"/>
    </source>
</evidence>
<dbReference type="Pfam" id="PF00813">
    <property type="entry name" value="FliP"/>
    <property type="match status" value="1"/>
</dbReference>
<dbReference type="PROSITE" id="PS01060">
    <property type="entry name" value="FLIP_1"/>
    <property type="match status" value="1"/>
</dbReference>
<keyword evidence="5 7" id="KW-1133">Transmembrane helix</keyword>
<dbReference type="PANTHER" id="PTHR30587:SF2">
    <property type="entry name" value="SURFACE PRESENTATION OF ANTIGENS PROTEIN SPAP"/>
    <property type="match status" value="1"/>
</dbReference>
<dbReference type="InterPro" id="IPR005838">
    <property type="entry name" value="T3SS_IM_P"/>
</dbReference>
<organism evidence="8 9">
    <name type="scientific">Salipiger pallidus</name>
    <dbReference type="NCBI Taxonomy" id="1775170"/>
    <lineage>
        <taxon>Bacteria</taxon>
        <taxon>Pseudomonadati</taxon>
        <taxon>Pseudomonadota</taxon>
        <taxon>Alphaproteobacteria</taxon>
        <taxon>Rhodobacterales</taxon>
        <taxon>Roseobacteraceae</taxon>
        <taxon>Salipiger</taxon>
    </lineage>
</organism>
<feature type="transmembrane region" description="Helical" evidence="7">
    <location>
        <begin position="49"/>
        <end position="76"/>
    </location>
</feature>
<feature type="transmembrane region" description="Helical" evidence="7">
    <location>
        <begin position="187"/>
        <end position="208"/>
    </location>
</feature>
<comment type="caution">
    <text evidence="8">The sequence shown here is derived from an EMBL/GenBank/DDBJ whole genome shotgun (WGS) entry which is preliminary data.</text>
</comment>
<dbReference type="PRINTS" id="PR01302">
    <property type="entry name" value="TYPE3IMPPROT"/>
</dbReference>
<dbReference type="GO" id="GO:0005886">
    <property type="term" value="C:plasma membrane"/>
    <property type="evidence" value="ECO:0007669"/>
    <property type="project" value="UniProtKB-SubCell"/>
</dbReference>
<evidence type="ECO:0000256" key="2">
    <source>
        <dbReference type="ARBA" id="ARBA00006257"/>
    </source>
</evidence>
<evidence type="ECO:0000256" key="7">
    <source>
        <dbReference type="SAM" id="Phobius"/>
    </source>
</evidence>
<accession>A0A8J2ZNA8</accession>
<comment type="similarity">
    <text evidence="2">Belongs to the FliP/MopC/SpaP family.</text>
</comment>
<dbReference type="PROSITE" id="PS01061">
    <property type="entry name" value="FLIP_2"/>
    <property type="match status" value="1"/>
</dbReference>
<dbReference type="EMBL" id="BMJV01000009">
    <property type="protein sequence ID" value="GGG84103.1"/>
    <property type="molecule type" value="Genomic_DNA"/>
</dbReference>
<feature type="transmembrane region" description="Helical" evidence="7">
    <location>
        <begin position="153"/>
        <end position="175"/>
    </location>
</feature>
<reference evidence="8" key="1">
    <citation type="journal article" date="2014" name="Int. J. Syst. Evol. Microbiol.">
        <title>Complete genome sequence of Corynebacterium casei LMG S-19264T (=DSM 44701T), isolated from a smear-ripened cheese.</title>
        <authorList>
            <consortium name="US DOE Joint Genome Institute (JGI-PGF)"/>
            <person name="Walter F."/>
            <person name="Albersmeier A."/>
            <person name="Kalinowski J."/>
            <person name="Ruckert C."/>
        </authorList>
    </citation>
    <scope>NUCLEOTIDE SEQUENCE</scope>
    <source>
        <strain evidence="8">CGMCC 1.15762</strain>
    </source>
</reference>
<evidence type="ECO:0000313" key="8">
    <source>
        <dbReference type="EMBL" id="GGG84103.1"/>
    </source>
</evidence>
<dbReference type="PANTHER" id="PTHR30587">
    <property type="entry name" value="FLAGELLAR BIOSYNTHETIC PROTEIN FLIP"/>
    <property type="match status" value="1"/>
</dbReference>
<dbReference type="Proteomes" id="UP000617145">
    <property type="component" value="Unassembled WGS sequence"/>
</dbReference>
<gene>
    <name evidence="8" type="primary">pscR</name>
    <name evidence="8" type="ORF">GCM10011415_37700</name>
</gene>
<evidence type="ECO:0000256" key="6">
    <source>
        <dbReference type="ARBA" id="ARBA00023136"/>
    </source>
</evidence>
<evidence type="ECO:0000256" key="5">
    <source>
        <dbReference type="ARBA" id="ARBA00022989"/>
    </source>
</evidence>
<sequence length="213" mass="22963">MGELTSPLIIGFIGGFFLLAVLTLTSFIKLSVVFMILRNALGLQQVPSNMIVMALAVILSVFISMPVLSASLSALAEVDFAMMTPERIVDVAQVGIAPFQTFLAANIDPEQLDFFVGIANEVWRGSGLVGGPDDFVIQVPAFMLSELTRAFEIGFLLYLPFVAVDLAVTGILMAMGMQQVQPNIISVPFKLLIFVVLNGWLSLIEGLLTSYAS</sequence>
<keyword evidence="6 7" id="KW-0472">Membrane</keyword>
<dbReference type="GO" id="GO:0009306">
    <property type="term" value="P:protein secretion"/>
    <property type="evidence" value="ECO:0007669"/>
    <property type="project" value="InterPro"/>
</dbReference>